<dbReference type="Proteomes" id="UP000663832">
    <property type="component" value="Unassembled WGS sequence"/>
</dbReference>
<name>A0A814AZZ6_9BILA</name>
<proteinExistence type="inferred from homology"/>
<evidence type="ECO:0000313" key="12">
    <source>
        <dbReference type="EMBL" id="CAF0921873.1"/>
    </source>
</evidence>
<dbReference type="InterPro" id="IPR050670">
    <property type="entry name" value="STAM"/>
</dbReference>
<dbReference type="Pfam" id="PF00790">
    <property type="entry name" value="VHS"/>
    <property type="match status" value="1"/>
</dbReference>
<keyword evidence="5" id="KW-0967">Endosome</keyword>
<dbReference type="PANTHER" id="PTHR45929">
    <property type="entry name" value="JAK PATHWAY SIGNAL TRANSDUCTION ADAPTOR MOLECULE"/>
    <property type="match status" value="1"/>
</dbReference>
<evidence type="ECO:0000256" key="7">
    <source>
        <dbReference type="PROSITE-ProRule" id="PRU00192"/>
    </source>
</evidence>
<evidence type="ECO:0000256" key="2">
    <source>
        <dbReference type="ARBA" id="ARBA00009666"/>
    </source>
</evidence>
<dbReference type="SUPFAM" id="SSF50044">
    <property type="entry name" value="SH3-domain"/>
    <property type="match status" value="1"/>
</dbReference>
<feature type="region of interest" description="Disordered" evidence="9">
    <location>
        <begin position="439"/>
        <end position="462"/>
    </location>
</feature>
<dbReference type="InterPro" id="IPR036028">
    <property type="entry name" value="SH3-like_dom_sf"/>
</dbReference>
<evidence type="ECO:0000256" key="1">
    <source>
        <dbReference type="ARBA" id="ARBA00004177"/>
    </source>
</evidence>
<keyword evidence="3 7" id="KW-0728">SH3 domain</keyword>
<evidence type="ECO:0000313" key="13">
    <source>
        <dbReference type="Proteomes" id="UP000663832"/>
    </source>
</evidence>
<keyword evidence="4" id="KW-0813">Transport</keyword>
<sequence>MAAKSFQIALEAATNENNSEENWDRILEVCDYVKNGQVKPNELLDQILKRLKQTRKTKLQMNTLILFDAAVKNCGQQFHQLFTSRATMNVLVEIIDDTRTENIVRNRIGSLIKQWMDDPEFKDKAQYAMLSATYKKLTTEKGYTFIDGSNNQPLSTVAPTVATVASRRTQEDLLAKREEEEFAKAIALSMQEATQSKPQQTMSNSLYPSMQQSNSSNPTTTTTTINTSGNEKKAKALYDFEAAEDNEVTFKAGDILIITDDTDQHWWKGINNGVEGLFPANFVTKNLQQQVDSPNQSNGTTNKTINDLNQKQQRQNEIIKDQIVIDERFIDRCLAMLQNADPTGEIEADSNEMLMLEDTCYAMGPLIDHELEKVDRKHVQLEELNKNLREAMDLYHRLMEEGRIRAAQAKTNAVQLANQMYQQQSQVPPQPYYQVHPGLQQQQIPPQQQQQQQPPPPMMYQPQQIYNNQIPTQTQPSMPYIPQQPAGAYYVDPNLQQHMMYSMPPNMMPQQQQQPPPTAYSETQ</sequence>
<dbReference type="InterPro" id="IPR001452">
    <property type="entry name" value="SH3_domain"/>
</dbReference>
<dbReference type="SUPFAM" id="SSF48464">
    <property type="entry name" value="ENTH/VHS domain"/>
    <property type="match status" value="1"/>
</dbReference>
<comment type="subcellular location">
    <subcellularLocation>
        <location evidence="1">Endosome</location>
    </subcellularLocation>
</comment>
<evidence type="ECO:0000256" key="6">
    <source>
        <dbReference type="ARBA" id="ARBA00022927"/>
    </source>
</evidence>
<feature type="compositionally biased region" description="Low complexity" evidence="9">
    <location>
        <begin position="502"/>
        <end position="513"/>
    </location>
</feature>
<evidence type="ECO:0000256" key="5">
    <source>
        <dbReference type="ARBA" id="ARBA00022753"/>
    </source>
</evidence>
<dbReference type="GO" id="GO:0033565">
    <property type="term" value="C:ESCRT-0 complex"/>
    <property type="evidence" value="ECO:0007669"/>
    <property type="project" value="TreeGrafter"/>
</dbReference>
<keyword evidence="13" id="KW-1185">Reference proteome</keyword>
<dbReference type="Pfam" id="PF00018">
    <property type="entry name" value="SH3_1"/>
    <property type="match status" value="1"/>
</dbReference>
<feature type="domain" description="SH3" evidence="10">
    <location>
        <begin position="229"/>
        <end position="288"/>
    </location>
</feature>
<feature type="compositionally biased region" description="Low complexity" evidence="9">
    <location>
        <begin position="440"/>
        <end position="452"/>
    </location>
</feature>
<keyword evidence="8" id="KW-0175">Coiled coil</keyword>
<evidence type="ECO:0000256" key="8">
    <source>
        <dbReference type="SAM" id="Coils"/>
    </source>
</evidence>
<dbReference type="InterPro" id="IPR002014">
    <property type="entry name" value="VHS_dom"/>
</dbReference>
<organism evidence="12 13">
    <name type="scientific">Adineta steineri</name>
    <dbReference type="NCBI Taxonomy" id="433720"/>
    <lineage>
        <taxon>Eukaryota</taxon>
        <taxon>Metazoa</taxon>
        <taxon>Spiralia</taxon>
        <taxon>Gnathifera</taxon>
        <taxon>Rotifera</taxon>
        <taxon>Eurotatoria</taxon>
        <taxon>Bdelloidea</taxon>
        <taxon>Adinetida</taxon>
        <taxon>Adinetidae</taxon>
        <taxon>Adineta</taxon>
    </lineage>
</organism>
<dbReference type="GO" id="GO:0043130">
    <property type="term" value="F:ubiquitin binding"/>
    <property type="evidence" value="ECO:0007669"/>
    <property type="project" value="InterPro"/>
</dbReference>
<dbReference type="Gene3D" id="1.20.5.1940">
    <property type="match status" value="1"/>
</dbReference>
<dbReference type="PROSITE" id="PS50179">
    <property type="entry name" value="VHS"/>
    <property type="match status" value="1"/>
</dbReference>
<dbReference type="InterPro" id="IPR008942">
    <property type="entry name" value="ENTH_VHS"/>
</dbReference>
<dbReference type="CDD" id="cd21388">
    <property type="entry name" value="GAT_STAM"/>
    <property type="match status" value="1"/>
</dbReference>
<dbReference type="Gene3D" id="1.25.40.90">
    <property type="match status" value="1"/>
</dbReference>
<gene>
    <name evidence="12" type="ORF">QVE165_LOCUS10588</name>
</gene>
<keyword evidence="6" id="KW-0653">Protein transport</keyword>
<evidence type="ECO:0008006" key="14">
    <source>
        <dbReference type="Google" id="ProtNLM"/>
    </source>
</evidence>
<feature type="region of interest" description="Disordered" evidence="9">
    <location>
        <begin position="502"/>
        <end position="524"/>
    </location>
</feature>
<dbReference type="FunFam" id="2.30.30.40:FF:000072">
    <property type="entry name" value="Unconventional Myosin IB"/>
    <property type="match status" value="1"/>
</dbReference>
<dbReference type="EMBL" id="CAJNOM010000050">
    <property type="protein sequence ID" value="CAF0921873.1"/>
    <property type="molecule type" value="Genomic_DNA"/>
</dbReference>
<dbReference type="SMART" id="SM00288">
    <property type="entry name" value="VHS"/>
    <property type="match status" value="1"/>
</dbReference>
<evidence type="ECO:0000259" key="10">
    <source>
        <dbReference type="PROSITE" id="PS50002"/>
    </source>
</evidence>
<dbReference type="SMART" id="SM00326">
    <property type="entry name" value="SH3"/>
    <property type="match status" value="1"/>
</dbReference>
<dbReference type="PRINTS" id="PR00452">
    <property type="entry name" value="SH3DOMAIN"/>
</dbReference>
<dbReference type="Gene3D" id="2.30.30.40">
    <property type="entry name" value="SH3 Domains"/>
    <property type="match status" value="1"/>
</dbReference>
<dbReference type="InterPro" id="IPR003903">
    <property type="entry name" value="UIM_dom"/>
</dbReference>
<comment type="similarity">
    <text evidence="2">Belongs to the STAM family.</text>
</comment>
<reference evidence="12" key="1">
    <citation type="submission" date="2021-02" db="EMBL/GenBank/DDBJ databases">
        <authorList>
            <person name="Nowell W R."/>
        </authorList>
    </citation>
    <scope>NUCLEOTIDE SEQUENCE</scope>
</reference>
<evidence type="ECO:0000256" key="3">
    <source>
        <dbReference type="ARBA" id="ARBA00022443"/>
    </source>
</evidence>
<dbReference type="AlphaFoldDB" id="A0A814AZZ6"/>
<evidence type="ECO:0000259" key="11">
    <source>
        <dbReference type="PROSITE" id="PS50179"/>
    </source>
</evidence>
<dbReference type="GO" id="GO:0043328">
    <property type="term" value="P:protein transport to vacuole involved in ubiquitin-dependent protein catabolic process via the multivesicular body sorting pathway"/>
    <property type="evidence" value="ECO:0007669"/>
    <property type="project" value="TreeGrafter"/>
</dbReference>
<protein>
    <recommendedName>
        <fullName evidence="14">Class E vacuolar protein-sorting machinery protein hse1</fullName>
    </recommendedName>
</protein>
<dbReference type="GO" id="GO:0035091">
    <property type="term" value="F:phosphatidylinositol binding"/>
    <property type="evidence" value="ECO:0007669"/>
    <property type="project" value="InterPro"/>
</dbReference>
<dbReference type="PROSITE" id="PS50002">
    <property type="entry name" value="SH3"/>
    <property type="match status" value="1"/>
</dbReference>
<evidence type="ECO:0000256" key="4">
    <source>
        <dbReference type="ARBA" id="ARBA00022448"/>
    </source>
</evidence>
<accession>A0A814AZZ6</accession>
<feature type="compositionally biased region" description="Low complexity" evidence="9">
    <location>
        <begin position="213"/>
        <end position="228"/>
    </location>
</feature>
<comment type="caution">
    <text evidence="12">The sequence shown here is derived from an EMBL/GenBank/DDBJ whole genome shotgun (WGS) entry which is preliminary data.</text>
</comment>
<feature type="coiled-coil region" evidence="8">
    <location>
        <begin position="367"/>
        <end position="401"/>
    </location>
</feature>
<dbReference type="OrthoDB" id="10068368at2759"/>
<dbReference type="PROSITE" id="PS50330">
    <property type="entry name" value="UIM"/>
    <property type="match status" value="1"/>
</dbReference>
<dbReference type="PANTHER" id="PTHR45929:SF3">
    <property type="entry name" value="JAK PATHWAY SIGNAL TRANSDUCTION ADAPTOR MOLECULE"/>
    <property type="match status" value="1"/>
</dbReference>
<feature type="region of interest" description="Disordered" evidence="9">
    <location>
        <begin position="193"/>
        <end position="228"/>
    </location>
</feature>
<feature type="compositionally biased region" description="Polar residues" evidence="9">
    <location>
        <begin position="193"/>
        <end position="212"/>
    </location>
</feature>
<feature type="domain" description="VHS" evidence="11">
    <location>
        <begin position="13"/>
        <end position="137"/>
    </location>
</feature>
<evidence type="ECO:0000256" key="9">
    <source>
        <dbReference type="SAM" id="MobiDB-lite"/>
    </source>
</evidence>